<dbReference type="PANTHER" id="PTHR30135:SF3">
    <property type="entry name" value="GLUCONEOGENESIS FACTOR-RELATED"/>
    <property type="match status" value="1"/>
</dbReference>
<keyword evidence="1 2" id="KW-0963">Cytoplasm</keyword>
<dbReference type="CDD" id="cd07187">
    <property type="entry name" value="YvcK_like"/>
    <property type="match status" value="1"/>
</dbReference>
<dbReference type="NCBIfam" id="TIGR01826">
    <property type="entry name" value="CofD_related"/>
    <property type="match status" value="1"/>
</dbReference>
<evidence type="ECO:0000313" key="3">
    <source>
        <dbReference type="EMBL" id="KLV10914.1"/>
    </source>
</evidence>
<comment type="subcellular location">
    <subcellularLocation>
        <location evidence="2">Cytoplasm</location>
    </subcellularLocation>
</comment>
<keyword evidence="4" id="KW-1185">Reference proteome</keyword>
<dbReference type="PATRIC" id="fig|320778.3.peg.1013"/>
<dbReference type="GO" id="GO:0008360">
    <property type="term" value="P:regulation of cell shape"/>
    <property type="evidence" value="ECO:0007669"/>
    <property type="project" value="UniProtKB-UniRule"/>
</dbReference>
<reference evidence="3 4" key="1">
    <citation type="submission" date="2015-05" db="EMBL/GenBank/DDBJ databases">
        <title>Photobacterium galathea sp. nov.</title>
        <authorList>
            <person name="Machado H."/>
            <person name="Gram L."/>
        </authorList>
    </citation>
    <scope>NUCLEOTIDE SEQUENCE [LARGE SCALE GENOMIC DNA]</scope>
    <source>
        <strain evidence="3 4">DSM 22954</strain>
    </source>
</reference>
<dbReference type="InterPro" id="IPR038136">
    <property type="entry name" value="CofD-like_dom_sf"/>
</dbReference>
<evidence type="ECO:0000256" key="1">
    <source>
        <dbReference type="ARBA" id="ARBA00022490"/>
    </source>
</evidence>
<dbReference type="EMBL" id="LDOU01000005">
    <property type="protein sequence ID" value="KLV10914.1"/>
    <property type="molecule type" value="Genomic_DNA"/>
</dbReference>
<dbReference type="AlphaFoldDB" id="A0A0J1HH16"/>
<dbReference type="STRING" id="320778.ABT57_04705"/>
<evidence type="ECO:0000313" key="4">
    <source>
        <dbReference type="Proteomes" id="UP000035909"/>
    </source>
</evidence>
<dbReference type="PANTHER" id="PTHR30135">
    <property type="entry name" value="UNCHARACTERIZED PROTEIN YVCK-RELATED"/>
    <property type="match status" value="1"/>
</dbReference>
<dbReference type="Gene3D" id="3.40.50.10680">
    <property type="entry name" value="CofD-like domains"/>
    <property type="match status" value="1"/>
</dbReference>
<dbReference type="GO" id="GO:0005737">
    <property type="term" value="C:cytoplasm"/>
    <property type="evidence" value="ECO:0007669"/>
    <property type="project" value="UniProtKB-SubCell"/>
</dbReference>
<dbReference type="SUPFAM" id="SSF142338">
    <property type="entry name" value="CofD-like"/>
    <property type="match status" value="1"/>
</dbReference>
<dbReference type="Pfam" id="PF01933">
    <property type="entry name" value="CofD"/>
    <property type="match status" value="1"/>
</dbReference>
<accession>A0A0J1HH16</accession>
<comment type="function">
    <text evidence="2">Required for morphogenesis under gluconeogenic growth conditions.</text>
</comment>
<proteinExistence type="inferred from homology"/>
<dbReference type="HAMAP" id="MF_00973">
    <property type="entry name" value="Gluconeogen_factor"/>
    <property type="match status" value="1"/>
</dbReference>
<gene>
    <name evidence="3" type="ORF">ABT57_04705</name>
</gene>
<dbReference type="GO" id="GO:0043743">
    <property type="term" value="F:LPPG:FO 2-phospho-L-lactate transferase activity"/>
    <property type="evidence" value="ECO:0007669"/>
    <property type="project" value="InterPro"/>
</dbReference>
<protein>
    <recommendedName>
        <fullName evidence="2">Putative gluconeogenesis factor</fullName>
    </recommendedName>
</protein>
<dbReference type="InterPro" id="IPR002882">
    <property type="entry name" value="CofD"/>
</dbReference>
<sequence>MTVDPLTPTDTTPADTGPRIVAIGGGHGLGRMLSALSDFGDKVTGIVTTTDNGGSTGRIRACQGGIAWGDTRNCINQLITEPSVGSMIFEYRFKGNGELDGHNLGNLMLKALDNLSIRPLEAINLIRDMLKVQPHILPMSEHPADLSAMTPSGEIICGETSVDELEDVPLRLYVEPAVPATKEAVQAIEQADLILLGPGSFLTSIMPPLLLKEIELALKRCRAKIVFVMNLDKEKGPAGKMTLADMLRWCERSMGGRPIDVIVTDRQQEAIDAKYQQLIMPLASNNHQWRHDREKLRQAVDRILQAR</sequence>
<dbReference type="InterPro" id="IPR010119">
    <property type="entry name" value="Gluconeogen_factor"/>
</dbReference>
<name>A0A0J1HH16_9GAMM</name>
<comment type="caution">
    <text evidence="3">The sequence shown here is derived from an EMBL/GenBank/DDBJ whole genome shotgun (WGS) entry which is preliminary data.</text>
</comment>
<organism evidence="3 4">
    <name type="scientific">Photobacterium ganghwense</name>
    <dbReference type="NCBI Taxonomy" id="320778"/>
    <lineage>
        <taxon>Bacteria</taxon>
        <taxon>Pseudomonadati</taxon>
        <taxon>Pseudomonadota</taxon>
        <taxon>Gammaproteobacteria</taxon>
        <taxon>Vibrionales</taxon>
        <taxon>Vibrionaceae</taxon>
        <taxon>Photobacterium</taxon>
    </lineage>
</organism>
<comment type="similarity">
    <text evidence="2">Belongs to the gluconeogenesis factor family.</text>
</comment>
<dbReference type="Proteomes" id="UP000035909">
    <property type="component" value="Unassembled WGS sequence"/>
</dbReference>
<evidence type="ECO:0000256" key="2">
    <source>
        <dbReference type="HAMAP-Rule" id="MF_00973"/>
    </source>
</evidence>